<dbReference type="GO" id="GO:0015074">
    <property type="term" value="P:DNA integration"/>
    <property type="evidence" value="ECO:0007669"/>
    <property type="project" value="InterPro"/>
</dbReference>
<dbReference type="EMBL" id="AVOT02034600">
    <property type="protein sequence ID" value="MBW0528747.1"/>
    <property type="molecule type" value="Genomic_DNA"/>
</dbReference>
<dbReference type="Proteomes" id="UP000765509">
    <property type="component" value="Unassembled WGS sequence"/>
</dbReference>
<dbReference type="InterPro" id="IPR050951">
    <property type="entry name" value="Retrovirus_Pol_polyprotein"/>
</dbReference>
<dbReference type="GO" id="GO:0003723">
    <property type="term" value="F:RNA binding"/>
    <property type="evidence" value="ECO:0007669"/>
    <property type="project" value="UniProtKB-KW"/>
</dbReference>
<proteinExistence type="predicted"/>
<sequence>MTTDGAINSPKGFIVLSLTGFSVTDLPPSGDKSYDACLGIVGRYSRTPIFLPCRKDDTAMDTALLWSRVISHTGLFKNMISYRDPKFKSSLWTNLHRLFGTKLSFSTPYYPQTDGLAERIIQNLEDMIRRFCAYGLEFKDSNGSTHFWCTLIAVLIFEYKASVHSSTGQTPAMLEKGWNPRLPADTLRKDLIDIHPTASRFKLMLDKVKHHAKQSINDAIEYAK</sequence>
<keyword evidence="1" id="KW-0694">RNA-binding</keyword>
<organism evidence="3 4">
    <name type="scientific">Austropuccinia psidii MF-1</name>
    <dbReference type="NCBI Taxonomy" id="1389203"/>
    <lineage>
        <taxon>Eukaryota</taxon>
        <taxon>Fungi</taxon>
        <taxon>Dikarya</taxon>
        <taxon>Basidiomycota</taxon>
        <taxon>Pucciniomycotina</taxon>
        <taxon>Pucciniomycetes</taxon>
        <taxon>Pucciniales</taxon>
        <taxon>Sphaerophragmiaceae</taxon>
        <taxon>Austropuccinia</taxon>
    </lineage>
</organism>
<dbReference type="PANTHER" id="PTHR37984:SF5">
    <property type="entry name" value="PROTEIN NYNRIN-LIKE"/>
    <property type="match status" value="1"/>
</dbReference>
<dbReference type="Gene3D" id="3.30.420.10">
    <property type="entry name" value="Ribonuclease H-like superfamily/Ribonuclease H"/>
    <property type="match status" value="1"/>
</dbReference>
<evidence type="ECO:0000256" key="1">
    <source>
        <dbReference type="ARBA" id="ARBA00022884"/>
    </source>
</evidence>
<dbReference type="GO" id="GO:0005634">
    <property type="term" value="C:nucleus"/>
    <property type="evidence" value="ECO:0007669"/>
    <property type="project" value="UniProtKB-ARBA"/>
</dbReference>
<dbReference type="PROSITE" id="PS50994">
    <property type="entry name" value="INTEGRASE"/>
    <property type="match status" value="1"/>
</dbReference>
<reference evidence="3" key="1">
    <citation type="submission" date="2021-03" db="EMBL/GenBank/DDBJ databases">
        <title>Draft genome sequence of rust myrtle Austropuccinia psidii MF-1, a brazilian biotype.</title>
        <authorList>
            <person name="Quecine M.C."/>
            <person name="Pachon D.M.R."/>
            <person name="Bonatelli M.L."/>
            <person name="Correr F.H."/>
            <person name="Franceschini L.M."/>
            <person name="Leite T.F."/>
            <person name="Margarido G.R.A."/>
            <person name="Almeida C.A."/>
            <person name="Ferrarezi J.A."/>
            <person name="Labate C.A."/>
        </authorList>
    </citation>
    <scope>NUCLEOTIDE SEQUENCE</scope>
    <source>
        <strain evidence="3">MF-1</strain>
    </source>
</reference>
<name>A0A9Q3I6A8_9BASI</name>
<dbReference type="InterPro" id="IPR036397">
    <property type="entry name" value="RNaseH_sf"/>
</dbReference>
<dbReference type="InterPro" id="IPR012337">
    <property type="entry name" value="RNaseH-like_sf"/>
</dbReference>
<dbReference type="InterPro" id="IPR001584">
    <property type="entry name" value="Integrase_cat-core"/>
</dbReference>
<accession>A0A9Q3I6A8</accession>
<feature type="domain" description="Integrase catalytic" evidence="2">
    <location>
        <begin position="6"/>
        <end position="179"/>
    </location>
</feature>
<comment type="caution">
    <text evidence="3">The sequence shown here is derived from an EMBL/GenBank/DDBJ whole genome shotgun (WGS) entry which is preliminary data.</text>
</comment>
<evidence type="ECO:0000259" key="2">
    <source>
        <dbReference type="PROSITE" id="PS50994"/>
    </source>
</evidence>
<keyword evidence="4" id="KW-1185">Reference proteome</keyword>
<gene>
    <name evidence="3" type="ORF">O181_068462</name>
</gene>
<dbReference type="PANTHER" id="PTHR37984">
    <property type="entry name" value="PROTEIN CBG26694"/>
    <property type="match status" value="1"/>
</dbReference>
<dbReference type="AlphaFoldDB" id="A0A9Q3I6A8"/>
<evidence type="ECO:0000313" key="4">
    <source>
        <dbReference type="Proteomes" id="UP000765509"/>
    </source>
</evidence>
<dbReference type="SUPFAM" id="SSF53098">
    <property type="entry name" value="Ribonuclease H-like"/>
    <property type="match status" value="1"/>
</dbReference>
<protein>
    <recommendedName>
        <fullName evidence="2">Integrase catalytic domain-containing protein</fullName>
    </recommendedName>
</protein>
<evidence type="ECO:0000313" key="3">
    <source>
        <dbReference type="EMBL" id="MBW0528747.1"/>
    </source>
</evidence>